<dbReference type="Pfam" id="PF01408">
    <property type="entry name" value="GFO_IDH_MocA"/>
    <property type="match status" value="1"/>
</dbReference>
<dbReference type="Gene3D" id="3.40.50.720">
    <property type="entry name" value="NAD(P)-binding Rossmann-like Domain"/>
    <property type="match status" value="1"/>
</dbReference>
<dbReference type="InterPro" id="IPR036291">
    <property type="entry name" value="NAD(P)-bd_dom_sf"/>
</dbReference>
<name>A0A1H0VP92_9PSEU</name>
<dbReference type="PANTHER" id="PTHR43377">
    <property type="entry name" value="BILIVERDIN REDUCTASE A"/>
    <property type="match status" value="1"/>
</dbReference>
<dbReference type="NCBIfam" id="TIGR01761">
    <property type="entry name" value="thiaz-red"/>
    <property type="match status" value="1"/>
</dbReference>
<dbReference type="InterPro" id="IPR010091">
    <property type="entry name" value="Thiazolinyl_imide_reductase"/>
</dbReference>
<accession>A0A1H0VP92</accession>
<keyword evidence="5" id="KW-1185">Reference proteome</keyword>
<protein>
    <submittedName>
        <fullName evidence="4">Thiazolinyl imide reductase</fullName>
    </submittedName>
</protein>
<dbReference type="PIRSF" id="PIRSF017494">
    <property type="entry name" value="Thiaz_red"/>
    <property type="match status" value="1"/>
</dbReference>
<dbReference type="InterPro" id="IPR048655">
    <property type="entry name" value="Irp3-like_C"/>
</dbReference>
<feature type="domain" description="Thiazolinyl imine reductase-like C-terminal" evidence="3">
    <location>
        <begin position="146"/>
        <end position="253"/>
    </location>
</feature>
<dbReference type="InterPro" id="IPR051450">
    <property type="entry name" value="Gfo/Idh/MocA_Oxidoreductases"/>
</dbReference>
<dbReference type="RefSeq" id="WP_245733891.1">
    <property type="nucleotide sequence ID" value="NZ_FNIX01000015.1"/>
</dbReference>
<feature type="region of interest" description="Disordered" evidence="1">
    <location>
        <begin position="369"/>
        <end position="390"/>
    </location>
</feature>
<dbReference type="InterPro" id="IPR000683">
    <property type="entry name" value="Gfo/Idh/MocA-like_OxRdtase_N"/>
</dbReference>
<dbReference type="Pfam" id="PF21390">
    <property type="entry name" value="Irp3-like_C"/>
    <property type="match status" value="1"/>
</dbReference>
<dbReference type="GO" id="GO:0000166">
    <property type="term" value="F:nucleotide binding"/>
    <property type="evidence" value="ECO:0007669"/>
    <property type="project" value="InterPro"/>
</dbReference>
<dbReference type="Gene3D" id="3.30.360.10">
    <property type="entry name" value="Dihydrodipicolinate Reductase, domain 2"/>
    <property type="match status" value="1"/>
</dbReference>
<evidence type="ECO:0000256" key="1">
    <source>
        <dbReference type="SAM" id="MobiDB-lite"/>
    </source>
</evidence>
<dbReference type="EMBL" id="FNIX01000015">
    <property type="protein sequence ID" value="SDP80164.1"/>
    <property type="molecule type" value="Genomic_DNA"/>
</dbReference>
<evidence type="ECO:0000313" key="4">
    <source>
        <dbReference type="EMBL" id="SDP80164.1"/>
    </source>
</evidence>
<feature type="domain" description="Gfo/Idh/MocA-like oxidoreductase N-terminal" evidence="2">
    <location>
        <begin position="6"/>
        <end position="121"/>
    </location>
</feature>
<reference evidence="5" key="1">
    <citation type="submission" date="2016-10" db="EMBL/GenBank/DDBJ databases">
        <authorList>
            <person name="Varghese N."/>
            <person name="Submissions S."/>
        </authorList>
    </citation>
    <scope>NUCLEOTIDE SEQUENCE [LARGE SCALE GENOMIC DNA]</scope>
    <source>
        <strain evidence="5">CGMCC 4.6609</strain>
    </source>
</reference>
<organism evidence="4 5">
    <name type="scientific">Lentzea jiangxiensis</name>
    <dbReference type="NCBI Taxonomy" id="641025"/>
    <lineage>
        <taxon>Bacteria</taxon>
        <taxon>Bacillati</taxon>
        <taxon>Actinomycetota</taxon>
        <taxon>Actinomycetes</taxon>
        <taxon>Pseudonocardiales</taxon>
        <taxon>Pseudonocardiaceae</taxon>
        <taxon>Lentzea</taxon>
    </lineage>
</organism>
<sequence>MTIRPRVLVCGTSFGRVYLRAVHDDPTVELAGVLSRGSQASHRYADAYGVPCYRAPDELPDDIDIACVVVRAGVAGGSGAELSQRLMARGIHVLQEHLLHPKELSDCLRVARRHEVRFRVNSFYPHVAAVRRFLLAAQAMRRRQPPLFVDAMAGVQVLYPLLDVIARAVGGPRPWRFADPAPAPPALDELARVPSPYTHLHGVVGGTPVSLRVQNHIHPADPDNHALLLHRLSLVFESGVLTLADTHGPVLWSPRMHSERDGTGRLIMAGPGTERLQVPGTEPVGEGTGPTFREVFDRVWPDAVRVALGELRADIADEQRSARAGQWALTVAGMWQDLTGRLGEPRFVHPRSPERVDLPELVAAEAILEEDPSASGAASRTEAAPRAVLR</sequence>
<evidence type="ECO:0000259" key="2">
    <source>
        <dbReference type="Pfam" id="PF01408"/>
    </source>
</evidence>
<gene>
    <name evidence="4" type="ORF">SAMN05421507_11534</name>
</gene>
<dbReference type="STRING" id="641025.SAMN05421507_11534"/>
<dbReference type="PANTHER" id="PTHR43377:SF1">
    <property type="entry name" value="BILIVERDIN REDUCTASE A"/>
    <property type="match status" value="1"/>
</dbReference>
<proteinExistence type="predicted"/>
<evidence type="ECO:0000259" key="3">
    <source>
        <dbReference type="Pfam" id="PF21390"/>
    </source>
</evidence>
<dbReference type="Proteomes" id="UP000199691">
    <property type="component" value="Unassembled WGS sequence"/>
</dbReference>
<dbReference type="AlphaFoldDB" id="A0A1H0VP92"/>
<evidence type="ECO:0000313" key="5">
    <source>
        <dbReference type="Proteomes" id="UP000199691"/>
    </source>
</evidence>
<dbReference type="SUPFAM" id="SSF51735">
    <property type="entry name" value="NAD(P)-binding Rossmann-fold domains"/>
    <property type="match status" value="1"/>
</dbReference>